<feature type="domain" description="Glycosyl hydrolase family 13 catalytic" evidence="7">
    <location>
        <begin position="11"/>
        <end position="411"/>
    </location>
</feature>
<comment type="caution">
    <text evidence="8">The sequence shown here is derived from an EMBL/GenBank/DDBJ whole genome shotgun (WGS) entry which is preliminary data.</text>
</comment>
<keyword evidence="5" id="KW-0326">Glycosidase</keyword>
<dbReference type="GO" id="GO:0005993">
    <property type="term" value="P:trehalose catabolic process"/>
    <property type="evidence" value="ECO:0007669"/>
    <property type="project" value="InterPro"/>
</dbReference>
<dbReference type="NCBIfam" id="NF008183">
    <property type="entry name" value="PRK10933.1"/>
    <property type="match status" value="1"/>
</dbReference>
<dbReference type="InterPro" id="IPR012769">
    <property type="entry name" value="Trehalose_TreC"/>
</dbReference>
<proteinExistence type="inferred from homology"/>
<evidence type="ECO:0000256" key="2">
    <source>
        <dbReference type="ARBA" id="ARBA00008061"/>
    </source>
</evidence>
<evidence type="ECO:0000259" key="7">
    <source>
        <dbReference type="SMART" id="SM00642"/>
    </source>
</evidence>
<reference evidence="10 11" key="1">
    <citation type="submission" date="2017-09" db="EMBL/GenBank/DDBJ databases">
        <title>Large-scale bioinformatics analysis of Bacillus genomes uncovers conserved roles of natural products in bacterial physiology.</title>
        <authorList>
            <consortium name="Agbiome Team Llc"/>
            <person name="Bleich R.M."/>
            <person name="Grubbs K.J."/>
            <person name="Santa Maria K.C."/>
            <person name="Allen S.E."/>
            <person name="Farag S."/>
            <person name="Shank E.A."/>
            <person name="Bowers A."/>
        </authorList>
    </citation>
    <scope>NUCLEOTIDE SEQUENCE [LARGE SCALE GENOMIC DNA]</scope>
    <source>
        <strain evidence="9 11">AFS030179</strain>
        <strain evidence="8 10">AFS094940</strain>
    </source>
</reference>
<comment type="similarity">
    <text evidence="2">Belongs to the glycosyl hydrolase 13 family.</text>
</comment>
<dbReference type="InterPro" id="IPR045857">
    <property type="entry name" value="O16G_dom_2"/>
</dbReference>
<evidence type="ECO:0000313" key="10">
    <source>
        <dbReference type="Proteomes" id="UP000220127"/>
    </source>
</evidence>
<dbReference type="RefSeq" id="WP_000656151.1">
    <property type="nucleotide sequence ID" value="NZ_CP160237.1"/>
</dbReference>
<name>A0A9X6TT56_BACTU</name>
<dbReference type="FunFam" id="3.90.400.10:FF:000002">
    <property type="entry name" value="Sucrose isomerase"/>
    <property type="match status" value="1"/>
</dbReference>
<dbReference type="Gene3D" id="3.90.400.10">
    <property type="entry name" value="Oligo-1,6-glucosidase, Domain 2"/>
    <property type="match status" value="1"/>
</dbReference>
<dbReference type="InterPro" id="IPR017853">
    <property type="entry name" value="GH"/>
</dbReference>
<dbReference type="NCBIfam" id="TIGR02403">
    <property type="entry name" value="trehalose_treC"/>
    <property type="match status" value="1"/>
</dbReference>
<dbReference type="EMBL" id="NVMD01000054">
    <property type="protein sequence ID" value="PED10416.1"/>
    <property type="molecule type" value="Genomic_DNA"/>
</dbReference>
<keyword evidence="4" id="KW-0378">Hydrolase</keyword>
<dbReference type="GO" id="GO:0004556">
    <property type="term" value="F:alpha-amylase activity"/>
    <property type="evidence" value="ECO:0007669"/>
    <property type="project" value="TreeGrafter"/>
</dbReference>
<gene>
    <name evidence="8" type="primary">treC</name>
    <name evidence="9" type="ORF">COE48_17590</name>
    <name evidence="8" type="ORF">CON01_32355</name>
</gene>
<dbReference type="PANTHER" id="PTHR10357:SF217">
    <property type="entry name" value="TREHALOSE-6-PHOSPHATE HYDROLASE"/>
    <property type="match status" value="1"/>
</dbReference>
<evidence type="ECO:0000256" key="3">
    <source>
        <dbReference type="ARBA" id="ARBA00022490"/>
    </source>
</evidence>
<dbReference type="InterPro" id="IPR056300">
    <property type="entry name" value="SusG-like_C"/>
</dbReference>
<dbReference type="SUPFAM" id="SSF51445">
    <property type="entry name" value="(Trans)glycosidases"/>
    <property type="match status" value="1"/>
</dbReference>
<accession>A0A9X6TT56</accession>
<dbReference type="Gene3D" id="3.20.20.80">
    <property type="entry name" value="Glycosidases"/>
    <property type="match status" value="1"/>
</dbReference>
<dbReference type="EMBL" id="NUPM01000011">
    <property type="protein sequence ID" value="PGZ02388.1"/>
    <property type="molecule type" value="Genomic_DNA"/>
</dbReference>
<evidence type="ECO:0000256" key="5">
    <source>
        <dbReference type="ARBA" id="ARBA00023295"/>
    </source>
</evidence>
<dbReference type="AlphaFoldDB" id="A0A9X6TT56"/>
<protein>
    <recommendedName>
        <fullName evidence="6">Alpha,alpha-phosphotrehalase</fullName>
        <ecNumber evidence="6">3.2.1.93</ecNumber>
    </recommendedName>
</protein>
<dbReference type="GO" id="GO:0008788">
    <property type="term" value="F:alpha,alpha-phosphotrehalase activity"/>
    <property type="evidence" value="ECO:0007669"/>
    <property type="project" value="UniProtKB-UniRule"/>
</dbReference>
<dbReference type="EC" id="3.2.1.93" evidence="6"/>
<keyword evidence="3" id="KW-0963">Cytoplasm</keyword>
<dbReference type="CDD" id="cd11333">
    <property type="entry name" value="AmyAc_SI_OligoGlu_DGase"/>
    <property type="match status" value="1"/>
</dbReference>
<evidence type="ECO:0000256" key="6">
    <source>
        <dbReference type="NCBIfam" id="TIGR02403"/>
    </source>
</evidence>
<evidence type="ECO:0000313" key="9">
    <source>
        <dbReference type="EMBL" id="PGZ02388.1"/>
    </source>
</evidence>
<dbReference type="GO" id="GO:0005737">
    <property type="term" value="C:cytoplasm"/>
    <property type="evidence" value="ECO:0007669"/>
    <property type="project" value="UniProtKB-SubCell"/>
</dbReference>
<dbReference type="FunFam" id="2.60.40.1180:FF:000007">
    <property type="entry name" value="Sucrose isomerase"/>
    <property type="match status" value="1"/>
</dbReference>
<dbReference type="InterPro" id="IPR006047">
    <property type="entry name" value="GH13_cat_dom"/>
</dbReference>
<dbReference type="Pfam" id="PF23915">
    <property type="entry name" value="SusG_C"/>
    <property type="match status" value="1"/>
</dbReference>
<evidence type="ECO:0000256" key="4">
    <source>
        <dbReference type="ARBA" id="ARBA00022801"/>
    </source>
</evidence>
<dbReference type="Gene3D" id="2.60.40.1180">
    <property type="entry name" value="Golgi alpha-mannosidase II"/>
    <property type="match status" value="1"/>
</dbReference>
<evidence type="ECO:0000313" key="8">
    <source>
        <dbReference type="EMBL" id="PED10416.1"/>
    </source>
</evidence>
<evidence type="ECO:0000256" key="1">
    <source>
        <dbReference type="ARBA" id="ARBA00004496"/>
    </source>
</evidence>
<comment type="subcellular location">
    <subcellularLocation>
        <location evidence="1">Cytoplasm</location>
    </subcellularLocation>
</comment>
<sequence>MKDWHKSVVYQIYPKSFNSYYNRETGDIKGVTEKLDYLKELGVDYIWLTPIYQSPQNDNGYDVSDYYSIDPSYGTMEEFEELLAEAKVRNIEIMLDIVVNHSSTEHKWFKEAKEDKNSPYRNYYIWRDEKNNWQSKFGGSAWKYEEKTEQYYLHLFDETQADLNWENEKLREEVYDMMRFWLDKGVTGFRLDVINLISKDQCFLNDEGSTATSDGRKYYTDGPRVHEYLQEMNRNVFAGKDVITVGEMSSTTIDNCIKYSNPERNELSMTFSFHHLKVDYPNGDKWTKAEFDFIKLKEIMSNWQIEMQKGGGWNALFWCNHDQPRIVSRFGDDGKYRNESAKMLATAMHMLQGTPYIYQGEEIGMTNPKFESIEQYRDVESLNIYDIKLKEGLSKEEIIGILKQKSRDNSRTPMQWNEEMNSGFTTSTPWISAAENFKEINVEKALEDKESVFYHYKKLIELRKTYDVITEGEYAILDKNDPKIWAYTRTTESEVLLVINNFYGEEITYSVPAHVQLDGMKQEVLLSNYKDASKDIAKLNLRPYESIVYRYTK</sequence>
<evidence type="ECO:0000313" key="11">
    <source>
        <dbReference type="Proteomes" id="UP000223445"/>
    </source>
</evidence>
<dbReference type="Pfam" id="PF00128">
    <property type="entry name" value="Alpha-amylase"/>
    <property type="match status" value="1"/>
</dbReference>
<dbReference type="PANTHER" id="PTHR10357">
    <property type="entry name" value="ALPHA-AMYLASE FAMILY MEMBER"/>
    <property type="match status" value="1"/>
</dbReference>
<dbReference type="FunFam" id="3.20.20.80:FF:000014">
    <property type="entry name" value="Alpha,alpha-phosphotrehalase"/>
    <property type="match status" value="1"/>
</dbReference>
<dbReference type="Proteomes" id="UP000220127">
    <property type="component" value="Unassembled WGS sequence"/>
</dbReference>
<dbReference type="SMART" id="SM00642">
    <property type="entry name" value="Aamy"/>
    <property type="match status" value="1"/>
</dbReference>
<organism evidence="8 10">
    <name type="scientific">Bacillus thuringiensis</name>
    <dbReference type="NCBI Taxonomy" id="1428"/>
    <lineage>
        <taxon>Bacteria</taxon>
        <taxon>Bacillati</taxon>
        <taxon>Bacillota</taxon>
        <taxon>Bacilli</taxon>
        <taxon>Bacillales</taxon>
        <taxon>Bacillaceae</taxon>
        <taxon>Bacillus</taxon>
        <taxon>Bacillus cereus group</taxon>
    </lineage>
</organism>
<dbReference type="SUPFAM" id="SSF51011">
    <property type="entry name" value="Glycosyl hydrolase domain"/>
    <property type="match status" value="1"/>
</dbReference>
<dbReference type="InterPro" id="IPR013780">
    <property type="entry name" value="Glyco_hydro_b"/>
</dbReference>
<dbReference type="Proteomes" id="UP000223445">
    <property type="component" value="Unassembled WGS sequence"/>
</dbReference>